<reference evidence="2 3" key="1">
    <citation type="submission" date="2020-01" db="EMBL/GenBank/DDBJ databases">
        <authorList>
            <consortium name="DOE Joint Genome Institute"/>
            <person name="Haridas S."/>
            <person name="Albert R."/>
            <person name="Binder M."/>
            <person name="Bloem J."/>
            <person name="Labutti K."/>
            <person name="Salamov A."/>
            <person name="Andreopoulos B."/>
            <person name="Baker S.E."/>
            <person name="Barry K."/>
            <person name="Bills G."/>
            <person name="Bluhm B.H."/>
            <person name="Cannon C."/>
            <person name="Castanera R."/>
            <person name="Culley D.E."/>
            <person name="Daum C."/>
            <person name="Ezra D."/>
            <person name="Gonzalez J.B."/>
            <person name="Henrissat B."/>
            <person name="Kuo A."/>
            <person name="Liang C."/>
            <person name="Lipzen A."/>
            <person name="Lutzoni F."/>
            <person name="Magnuson J."/>
            <person name="Mondo S."/>
            <person name="Nolan M."/>
            <person name="Ohm R."/>
            <person name="Pangilinan J."/>
            <person name="Park H.-J.H."/>
            <person name="Ramirez L."/>
            <person name="Alfaro M."/>
            <person name="Sun H."/>
            <person name="Tritt A."/>
            <person name="Yoshinaga Y."/>
            <person name="Zwiers L.-H.L."/>
            <person name="Turgeon B.G."/>
            <person name="Goodwin S.B."/>
            <person name="Spatafora J.W."/>
            <person name="Crous P.W."/>
            <person name="Grigoriev I.V."/>
        </authorList>
    </citation>
    <scope>NUCLEOTIDE SEQUENCE [LARGE SCALE GENOMIC DNA]</scope>
    <source>
        <strain evidence="2 3">CBS 611.86</strain>
    </source>
</reference>
<dbReference type="EMBL" id="JAADJZ010000004">
    <property type="protein sequence ID" value="KAF2875665.1"/>
    <property type="molecule type" value="Genomic_DNA"/>
</dbReference>
<keyword evidence="3" id="KW-1185">Reference proteome</keyword>
<feature type="coiled-coil region" evidence="1">
    <location>
        <begin position="76"/>
        <end position="103"/>
    </location>
</feature>
<dbReference type="AlphaFoldDB" id="A0A7C8MV04"/>
<evidence type="ECO:0000256" key="1">
    <source>
        <dbReference type="SAM" id="Coils"/>
    </source>
</evidence>
<evidence type="ECO:0000313" key="3">
    <source>
        <dbReference type="Proteomes" id="UP000481861"/>
    </source>
</evidence>
<gene>
    <name evidence="2" type="ORF">BDV95DRAFT_279776</name>
</gene>
<comment type="caution">
    <text evidence="2">The sequence shown here is derived from an EMBL/GenBank/DDBJ whole genome shotgun (WGS) entry which is preliminary data.</text>
</comment>
<protein>
    <recommendedName>
        <fullName evidence="4">Calcofluor white hypersensitive protein</fullName>
    </recommendedName>
</protein>
<dbReference type="OrthoDB" id="5355126at2759"/>
<accession>A0A7C8MV04</accession>
<keyword evidence="1" id="KW-0175">Coiled coil</keyword>
<name>A0A7C8MV04_9PLEO</name>
<evidence type="ECO:0000313" key="2">
    <source>
        <dbReference type="EMBL" id="KAF2875665.1"/>
    </source>
</evidence>
<organism evidence="2 3">
    <name type="scientific">Massariosphaeria phaeospora</name>
    <dbReference type="NCBI Taxonomy" id="100035"/>
    <lineage>
        <taxon>Eukaryota</taxon>
        <taxon>Fungi</taxon>
        <taxon>Dikarya</taxon>
        <taxon>Ascomycota</taxon>
        <taxon>Pezizomycotina</taxon>
        <taxon>Dothideomycetes</taxon>
        <taxon>Pleosporomycetidae</taxon>
        <taxon>Pleosporales</taxon>
        <taxon>Pleosporales incertae sedis</taxon>
        <taxon>Massariosphaeria</taxon>
    </lineage>
</organism>
<proteinExistence type="predicted"/>
<sequence>MSQRVLTTVGLVAAGGGAYYLYSAGGNPKLAEKKLEHDAATAARKIRGDIPGQDKEAKKAGEEGFEAMRAKAQGIKQDAKVEANRLGQNIDHYKNDAERKLEEVRRTTGKDVNAAADKFDKTVLDEVEKSKSWVGSWFGGK</sequence>
<dbReference type="Proteomes" id="UP000481861">
    <property type="component" value="Unassembled WGS sequence"/>
</dbReference>
<evidence type="ECO:0008006" key="4">
    <source>
        <dbReference type="Google" id="ProtNLM"/>
    </source>
</evidence>